<sequence length="394" mass="41412">MKIDALRRWAWLPLALMLLAGFAYVVARSGPLAPVRVTVATVTEGQVAPVLFGIGTVDARRAYAVGPTAPGRLMQVEVDAGDTVRAGQLLARLDPVDLDARIAALDASADRTRSTLAAAQAQQRDMHARAEVAAINARRYVSLGQQQFVSASAVEARTQEHTSARAAVDAAAASADSARGDLARLQAERQALVEQRDTLTLVAPVDGVVTAREAEPGTTLVAGQAALRLIDPASLWVRTRIDQGRSQGLAAGLPAQIVLRSRPSERLAGQVERVELISDAITEERLAQVTFATLPAGTSIGEMAEVTVQLPAAANGPVVPNAALQQRNGQTGVWQLDGDALRFTAVRTGATGPDGQVQILDGLSTGDRIVVHSEGKLKPDAAVRIVDSLNAVRQ</sequence>
<dbReference type="Gene3D" id="2.40.420.20">
    <property type="match status" value="1"/>
</dbReference>
<keyword evidence="5" id="KW-1185">Reference proteome</keyword>
<comment type="similarity">
    <text evidence="1">Belongs to the membrane fusion protein (MFP) (TC 8.A.1) family.</text>
</comment>
<organism evidence="4 5">
    <name type="scientific">Denitromonas halophila</name>
    <dbReference type="NCBI Taxonomy" id="1629404"/>
    <lineage>
        <taxon>Bacteria</taxon>
        <taxon>Pseudomonadati</taxon>
        <taxon>Pseudomonadota</taxon>
        <taxon>Betaproteobacteria</taxon>
        <taxon>Rhodocyclales</taxon>
        <taxon>Zoogloeaceae</taxon>
        <taxon>Denitromonas</taxon>
    </lineage>
</organism>
<keyword evidence="2" id="KW-0175">Coiled coil</keyword>
<feature type="domain" description="Multidrug resistance protein MdtA-like barrel-sandwich hybrid" evidence="3">
    <location>
        <begin position="64"/>
        <end position="227"/>
    </location>
</feature>
<evidence type="ECO:0000313" key="5">
    <source>
        <dbReference type="Proteomes" id="UP000319502"/>
    </source>
</evidence>
<protein>
    <submittedName>
        <fullName evidence="4">Efflux RND transporter periplasmic adaptor subunit</fullName>
    </submittedName>
</protein>
<evidence type="ECO:0000313" key="4">
    <source>
        <dbReference type="EMBL" id="TVO58751.1"/>
    </source>
</evidence>
<dbReference type="SUPFAM" id="SSF111369">
    <property type="entry name" value="HlyD-like secretion proteins"/>
    <property type="match status" value="1"/>
</dbReference>
<dbReference type="EMBL" id="VMNK01000003">
    <property type="protein sequence ID" value="TVO58751.1"/>
    <property type="molecule type" value="Genomic_DNA"/>
</dbReference>
<dbReference type="Pfam" id="PF25917">
    <property type="entry name" value="BSH_RND"/>
    <property type="match status" value="1"/>
</dbReference>
<dbReference type="InterPro" id="IPR058625">
    <property type="entry name" value="MdtA-like_BSH"/>
</dbReference>
<accession>A0A557R0R6</accession>
<dbReference type="AlphaFoldDB" id="A0A557R0R6"/>
<dbReference type="InterPro" id="IPR006143">
    <property type="entry name" value="RND_pump_MFP"/>
</dbReference>
<comment type="caution">
    <text evidence="4">The sequence shown here is derived from an EMBL/GenBank/DDBJ whole genome shotgun (WGS) entry which is preliminary data.</text>
</comment>
<dbReference type="PANTHER" id="PTHR30469:SF15">
    <property type="entry name" value="HLYD FAMILY OF SECRETION PROTEINS"/>
    <property type="match status" value="1"/>
</dbReference>
<dbReference type="Gene3D" id="1.10.287.470">
    <property type="entry name" value="Helix hairpin bin"/>
    <property type="match status" value="1"/>
</dbReference>
<gene>
    <name evidence="4" type="ORF">FHP91_03560</name>
</gene>
<dbReference type="Proteomes" id="UP000319502">
    <property type="component" value="Unassembled WGS sequence"/>
</dbReference>
<dbReference type="NCBIfam" id="TIGR01730">
    <property type="entry name" value="RND_mfp"/>
    <property type="match status" value="1"/>
</dbReference>
<dbReference type="GO" id="GO:1990281">
    <property type="term" value="C:efflux pump complex"/>
    <property type="evidence" value="ECO:0007669"/>
    <property type="project" value="TreeGrafter"/>
</dbReference>
<feature type="coiled-coil region" evidence="2">
    <location>
        <begin position="168"/>
        <end position="202"/>
    </location>
</feature>
<evidence type="ECO:0000256" key="2">
    <source>
        <dbReference type="SAM" id="Coils"/>
    </source>
</evidence>
<dbReference type="PANTHER" id="PTHR30469">
    <property type="entry name" value="MULTIDRUG RESISTANCE PROTEIN MDTA"/>
    <property type="match status" value="1"/>
</dbReference>
<dbReference type="Gene3D" id="2.40.30.170">
    <property type="match status" value="1"/>
</dbReference>
<evidence type="ECO:0000256" key="1">
    <source>
        <dbReference type="ARBA" id="ARBA00009477"/>
    </source>
</evidence>
<reference evidence="4 5" key="1">
    <citation type="submission" date="2019-07" db="EMBL/GenBank/DDBJ databases">
        <title>The pathways for chlorine oxyanion respiration interact through the shared metabolite chlorate.</title>
        <authorList>
            <person name="Barnum T.P."/>
            <person name="Cheng Y."/>
            <person name="Hill K.A."/>
            <person name="Lucas L.N."/>
            <person name="Carlson H.K."/>
            <person name="Coates J.D."/>
        </authorList>
    </citation>
    <scope>NUCLEOTIDE SEQUENCE [LARGE SCALE GENOMIC DNA]</scope>
    <source>
        <strain evidence="4 5">SFB-3</strain>
    </source>
</reference>
<dbReference type="GO" id="GO:0015562">
    <property type="term" value="F:efflux transmembrane transporter activity"/>
    <property type="evidence" value="ECO:0007669"/>
    <property type="project" value="TreeGrafter"/>
</dbReference>
<dbReference type="RefSeq" id="WP_144308274.1">
    <property type="nucleotide sequence ID" value="NZ_VMNK01000003.1"/>
</dbReference>
<name>A0A557R0R6_9RHOO</name>
<evidence type="ECO:0000259" key="3">
    <source>
        <dbReference type="Pfam" id="PF25917"/>
    </source>
</evidence>
<dbReference type="Gene3D" id="2.40.50.100">
    <property type="match status" value="1"/>
</dbReference>
<dbReference type="OrthoDB" id="10524at2"/>
<proteinExistence type="inferred from homology"/>